<dbReference type="AlphaFoldDB" id="A0A9D4UTG3"/>
<name>A0A9D4UTG3_ADICA</name>
<comment type="similarity">
    <text evidence="2">Belongs to the nucleobase:cation symporter-2 (NCS2) (TC 2.A.40) family. Azg-like subfamily.</text>
</comment>
<dbReference type="PANTHER" id="PTHR43337">
    <property type="entry name" value="XANTHINE/URACIL PERMEASE C887.17-RELATED"/>
    <property type="match status" value="1"/>
</dbReference>
<feature type="transmembrane region" description="Helical" evidence="7">
    <location>
        <begin position="452"/>
        <end position="473"/>
    </location>
</feature>
<dbReference type="InterPro" id="IPR045018">
    <property type="entry name" value="Azg-like"/>
</dbReference>
<keyword evidence="5 7" id="KW-1133">Transmembrane helix</keyword>
<feature type="transmembrane region" description="Helical" evidence="7">
    <location>
        <begin position="315"/>
        <end position="331"/>
    </location>
</feature>
<comment type="subcellular location">
    <subcellularLocation>
        <location evidence="1">Endomembrane system</location>
        <topology evidence="1">Multi-pass membrane protein</topology>
    </subcellularLocation>
</comment>
<evidence type="ECO:0000313" key="8">
    <source>
        <dbReference type="EMBL" id="KAI5073800.1"/>
    </source>
</evidence>
<feature type="transmembrane region" description="Helical" evidence="7">
    <location>
        <begin position="292"/>
        <end position="308"/>
    </location>
</feature>
<dbReference type="GO" id="GO:0005886">
    <property type="term" value="C:plasma membrane"/>
    <property type="evidence" value="ECO:0007669"/>
    <property type="project" value="TreeGrafter"/>
</dbReference>
<feature type="transmembrane region" description="Helical" evidence="7">
    <location>
        <begin position="509"/>
        <end position="537"/>
    </location>
</feature>
<evidence type="ECO:0000256" key="1">
    <source>
        <dbReference type="ARBA" id="ARBA00004127"/>
    </source>
</evidence>
<keyword evidence="9" id="KW-1185">Reference proteome</keyword>
<evidence type="ECO:0000256" key="4">
    <source>
        <dbReference type="ARBA" id="ARBA00022692"/>
    </source>
</evidence>
<dbReference type="OrthoDB" id="1905114at2759"/>
<reference evidence="8" key="1">
    <citation type="submission" date="2021-01" db="EMBL/GenBank/DDBJ databases">
        <title>Adiantum capillus-veneris genome.</title>
        <authorList>
            <person name="Fang Y."/>
            <person name="Liao Q."/>
        </authorList>
    </citation>
    <scope>NUCLEOTIDE SEQUENCE</scope>
    <source>
        <strain evidence="8">H3</strain>
        <tissue evidence="8">Leaf</tissue>
    </source>
</reference>
<dbReference type="GO" id="GO:0015854">
    <property type="term" value="P:guanine transport"/>
    <property type="evidence" value="ECO:0007669"/>
    <property type="project" value="TreeGrafter"/>
</dbReference>
<evidence type="ECO:0000256" key="2">
    <source>
        <dbReference type="ARBA" id="ARBA00005697"/>
    </source>
</evidence>
<gene>
    <name evidence="8" type="ORF">GOP47_0011813</name>
</gene>
<evidence type="ECO:0000256" key="7">
    <source>
        <dbReference type="SAM" id="Phobius"/>
    </source>
</evidence>
<dbReference type="EMBL" id="JABFUD020000011">
    <property type="protein sequence ID" value="KAI5073800.1"/>
    <property type="molecule type" value="Genomic_DNA"/>
</dbReference>
<feature type="transmembrane region" description="Helical" evidence="7">
    <location>
        <begin position="180"/>
        <end position="200"/>
    </location>
</feature>
<evidence type="ECO:0008006" key="10">
    <source>
        <dbReference type="Google" id="ProtNLM"/>
    </source>
</evidence>
<sequence>MVSRKRWAALLDGINQKMENSAVGRRFKMAKRGTTFTQELRAGTATFLTMAYILAANASILADSGGTCSVSDCTPVCNIAGASIPPEKCRGVSEAGNALRLVPPGPECKFFPVNPGYEACLQQTRQDLVVATAAASLIGSAIMGLWANLPLALAPGMGMNAYFAYTLVGYHGSGSLPYRAALAAVFMEGALFFIIAAVGLRARLAKLIPAPLRLATTAGIGLFLAFIGLQSDEGLGLIGFNASTLISLAGCPESSRAQLAPVSVHPNGTLTILPGATASSVTVCLNSRMQSPTFWLGALGFLIIACSLKKKISGGIIYGILAVTILSWIRSTPFTYFPHTPEGTASFNYMSKIVEFHPIHNTAGALRFSYAATSQFWSALVTFLYIDLLDTTGGLYALAKLAGSVDENGDFEGQYFAFMSDAASIMVGATLGSSPVTVYGESSTGIREGGRTGITALTVSVYFFLALFFTPLLASIPPWAIGPPLVVVGVLLMRPVMEINWDDMGDAIPAFLTIILMPLTYSIAYGLLAGLGVYVILHVWDWIRQGMESISVQAARRKTLHSASERAAEMLNMITVVDSSKQGETHTPSPASHHRDVQQGAAHDILVV</sequence>
<accession>A0A9D4UTG3</accession>
<dbReference type="GO" id="GO:0015853">
    <property type="term" value="P:adenine transport"/>
    <property type="evidence" value="ECO:0007669"/>
    <property type="project" value="TreeGrafter"/>
</dbReference>
<comment type="caution">
    <text evidence="8">The sequence shown here is derived from an EMBL/GenBank/DDBJ whole genome shotgun (WGS) entry which is preliminary data.</text>
</comment>
<protein>
    <recommendedName>
        <fullName evidence="10">Adenine/guanine permease AZG1</fullName>
    </recommendedName>
</protein>
<evidence type="ECO:0000313" key="9">
    <source>
        <dbReference type="Proteomes" id="UP000886520"/>
    </source>
</evidence>
<dbReference type="InterPro" id="IPR006043">
    <property type="entry name" value="NCS2"/>
</dbReference>
<keyword evidence="4 7" id="KW-0812">Transmembrane</keyword>
<dbReference type="GO" id="GO:0012505">
    <property type="term" value="C:endomembrane system"/>
    <property type="evidence" value="ECO:0007669"/>
    <property type="project" value="UniProtKB-SubCell"/>
</dbReference>
<feature type="transmembrane region" description="Helical" evidence="7">
    <location>
        <begin position="128"/>
        <end position="149"/>
    </location>
</feature>
<evidence type="ECO:0000256" key="5">
    <source>
        <dbReference type="ARBA" id="ARBA00022989"/>
    </source>
</evidence>
<evidence type="ECO:0000256" key="6">
    <source>
        <dbReference type="ARBA" id="ARBA00023136"/>
    </source>
</evidence>
<organism evidence="8 9">
    <name type="scientific">Adiantum capillus-veneris</name>
    <name type="common">Maidenhair fern</name>
    <dbReference type="NCBI Taxonomy" id="13818"/>
    <lineage>
        <taxon>Eukaryota</taxon>
        <taxon>Viridiplantae</taxon>
        <taxon>Streptophyta</taxon>
        <taxon>Embryophyta</taxon>
        <taxon>Tracheophyta</taxon>
        <taxon>Polypodiopsida</taxon>
        <taxon>Polypodiidae</taxon>
        <taxon>Polypodiales</taxon>
        <taxon>Pteridineae</taxon>
        <taxon>Pteridaceae</taxon>
        <taxon>Vittarioideae</taxon>
        <taxon>Adiantum</taxon>
    </lineage>
</organism>
<dbReference type="Pfam" id="PF00860">
    <property type="entry name" value="Xan_ur_permease"/>
    <property type="match status" value="2"/>
</dbReference>
<dbReference type="Proteomes" id="UP000886520">
    <property type="component" value="Chromosome 11"/>
</dbReference>
<proteinExistence type="inferred from homology"/>
<keyword evidence="6 7" id="KW-0472">Membrane</keyword>
<dbReference type="PANTHER" id="PTHR43337:SF1">
    <property type="entry name" value="XANTHINE_URACIL PERMEASE C887.17-RELATED"/>
    <property type="match status" value="1"/>
</dbReference>
<keyword evidence="3" id="KW-0813">Transport</keyword>
<dbReference type="GO" id="GO:0005345">
    <property type="term" value="F:purine nucleobase transmembrane transporter activity"/>
    <property type="evidence" value="ECO:0007669"/>
    <property type="project" value="TreeGrafter"/>
</dbReference>
<evidence type="ECO:0000256" key="3">
    <source>
        <dbReference type="ARBA" id="ARBA00022448"/>
    </source>
</evidence>
<feature type="transmembrane region" description="Helical" evidence="7">
    <location>
        <begin position="212"/>
        <end position="229"/>
    </location>
</feature>